<comment type="caution">
    <text evidence="2">The sequence shown here is derived from an EMBL/GenBank/DDBJ whole genome shotgun (WGS) entry which is preliminary data.</text>
</comment>
<dbReference type="Proteomes" id="UP000288805">
    <property type="component" value="Unassembled WGS sequence"/>
</dbReference>
<organism evidence="2 3">
    <name type="scientific">Vitis vinifera</name>
    <name type="common">Grape</name>
    <dbReference type="NCBI Taxonomy" id="29760"/>
    <lineage>
        <taxon>Eukaryota</taxon>
        <taxon>Viridiplantae</taxon>
        <taxon>Streptophyta</taxon>
        <taxon>Embryophyta</taxon>
        <taxon>Tracheophyta</taxon>
        <taxon>Spermatophyta</taxon>
        <taxon>Magnoliopsida</taxon>
        <taxon>eudicotyledons</taxon>
        <taxon>Gunneridae</taxon>
        <taxon>Pentapetalae</taxon>
        <taxon>rosids</taxon>
        <taxon>Vitales</taxon>
        <taxon>Vitaceae</taxon>
        <taxon>Viteae</taxon>
        <taxon>Vitis</taxon>
    </lineage>
</organism>
<evidence type="ECO:0000313" key="2">
    <source>
        <dbReference type="EMBL" id="RVW57938.1"/>
    </source>
</evidence>
<proteinExistence type="predicted"/>
<protein>
    <submittedName>
        <fullName evidence="2">Uncharacterized protein</fullName>
    </submittedName>
</protein>
<feature type="compositionally biased region" description="Basic and acidic residues" evidence="1">
    <location>
        <begin position="131"/>
        <end position="143"/>
    </location>
</feature>
<dbReference type="EMBL" id="QGNW01001000">
    <property type="protein sequence ID" value="RVW57938.1"/>
    <property type="molecule type" value="Genomic_DNA"/>
</dbReference>
<name>A0A438FD93_VITVI</name>
<sequence length="143" mass="16694">MARRLEELEVTKDTQSGSHFRHTSAKLSRVQFFNLLSTWWRSVLRCQLAPQYMQLGQAPLQAPSLEQAIVNLSKNPKGIHEMEAQEGESFQMREVKVVITLRSGKEVDLPTPKPEHEPETEVEKRRGRKQRKEEREQYKERGP</sequence>
<dbReference type="AlphaFoldDB" id="A0A438FD93"/>
<feature type="compositionally biased region" description="Basic and acidic residues" evidence="1">
    <location>
        <begin position="103"/>
        <end position="124"/>
    </location>
</feature>
<feature type="region of interest" description="Disordered" evidence="1">
    <location>
        <begin position="103"/>
        <end position="143"/>
    </location>
</feature>
<feature type="compositionally biased region" description="Basic and acidic residues" evidence="1">
    <location>
        <begin position="1"/>
        <end position="12"/>
    </location>
</feature>
<gene>
    <name evidence="2" type="ORF">CK203_112436</name>
</gene>
<reference evidence="2 3" key="1">
    <citation type="journal article" date="2018" name="PLoS Genet.">
        <title>Population sequencing reveals clonal diversity and ancestral inbreeding in the grapevine cultivar Chardonnay.</title>
        <authorList>
            <person name="Roach M.J."/>
            <person name="Johnson D.L."/>
            <person name="Bohlmann J."/>
            <person name="van Vuuren H.J."/>
            <person name="Jones S.J."/>
            <person name="Pretorius I.S."/>
            <person name="Schmidt S.A."/>
            <person name="Borneman A.R."/>
        </authorList>
    </citation>
    <scope>NUCLEOTIDE SEQUENCE [LARGE SCALE GENOMIC DNA]</scope>
    <source>
        <strain evidence="3">cv. Chardonnay</strain>
        <tissue evidence="2">Leaf</tissue>
    </source>
</reference>
<feature type="region of interest" description="Disordered" evidence="1">
    <location>
        <begin position="1"/>
        <end position="21"/>
    </location>
</feature>
<accession>A0A438FD93</accession>
<evidence type="ECO:0000256" key="1">
    <source>
        <dbReference type="SAM" id="MobiDB-lite"/>
    </source>
</evidence>
<evidence type="ECO:0000313" key="3">
    <source>
        <dbReference type="Proteomes" id="UP000288805"/>
    </source>
</evidence>